<dbReference type="SMART" id="SM00404">
    <property type="entry name" value="PTPc_motif"/>
    <property type="match status" value="1"/>
</dbReference>
<dbReference type="InterPro" id="IPR000242">
    <property type="entry name" value="PTP_cat"/>
</dbReference>
<sequence>MCANKIHENTVLLVLLLIIHTLLCIHGQSISNIIKQSARSRFTLQTQTQMTTLVSISSTSIPISSTSFTSQTSMVTSSTYILPSPTPPTISLNVSIEIPSIVYDGEEVMFNCSVQPSENLTFIWLLNGEIVASVGQFITTLRNNNGDFYCCEVNNTFYGVSNHSCLSAPLVLFVCSVDITYTVQSQNIPNSLYCSAKSSNNNLHSDISYYWEYEGRSNILESINSQTSSYSLSSDGKTLKIIGSDINLSGNYICSSYLTGHTRTTRNASQIVQQYVPISLQLQDPRSPSSPVGTQYRVEIGTDLPLYCLGSGHPIQLLTWQNDGKAIVNSPPDIAIVEISPIRNPDIINGFATETGEVTVSLHIKNIQKPIQNLTCVGNNLVGQRYISIKIGLLAAPCQPENVLVFELGEKWSVVKWKNGDSCFTGLQTVRNFIINITALDDHTMSQLNLLVTVTKSVYTYNITDLNSDSFYEVKISGENMYGSSNFSSISIHTLAPPEANRIMFPFGFLPGDSQVPHSDYAQSPAIVLQQALPVGNHLTLVMYLSPLGVLSFDTPFHYWDVQEFGAGTLQDLYILAPFWSNVDYSSQGTLFYQLYTNNTEIRNNATKLAIQYANAPISFLAASVLVATWSRVIPTSYDSTQTFQENSFQLGLVTDYRNTYVLYGYKRGDMSWSTVMGTSPIIGFSAASILSETHPLSGTPNAHKIDLISGSQLTIIGFNISYTHNDIISAQQQCDIWRQNNSRLEINTPVCPCTLLQVVIDERFRLDTISPRIYEIDCYISLFGIPGPSQRCCYSDRLTLITEGKFRGSSLLNNPATNSDIYLFGDYTAYENCCKYSDFCDVYFSNRATSNCSGYEPPGLAWGFGLAHVITADSNKYRINGVGEYWLLKSTPNCPIQLQVRTEIAEELNITSFTAISLRENECSSRVFVSLSSDKTDIVVYINGTDKLLMSREIALSCIIISYMIDVATIKIRFSSGFSINVWALNNLLNFQISQPVDSCFNKTNGLIGQWDGDMSNDLLMRNGTLLSQNVTDREKEEFADSWRITQDESFMVYETGNYSTYNPSNVEIIKFIDETLSMGVSSEILTQCKSKKACIFDQLITGEKGIANSSRDLTLISIDARIDLETSTPYITGNHILVISTIEAFSYSLTAVNPQSHPPMLSIYSPIRDIMLSYSDDLYTLDGVLNQEIGEFGISISVSDVTTGLTSVFSPTILLCTCSLLTQCSFSLLQQSVQQTYYNLSCGCEKGFRITNGHICIISPECLIQIDMLFVLDGTSNLGQTLFAEEIDFTLELIDRFNYPVGKIDNRVGFLVFSDNVVSYANVSRDFNSIITELKSTAFPGGTANLTAPLDFILMDIFTEKSIVQKTIIFLTAGSNTQVADTGELTRLSDQLEMELGVRIVVIGFGNNHNIVELNAITTGKDDVNYLLIEPTQMAQDLLSDATLLICRTVSPPTQPTTQTANTTATTSTYTSNTVTTSPTPSLLIATLKFSLDYLSLFAQRNGDIQGFRSAIVKALDNKVPIGTLFSVDGRVEVSFEIDRKIIDPLRIKEILVHSRFNLISYLDEVQLTEYTDLYATSSGLATSLFYYVAIATTISLIMLLLCTHAQFEILMGMTTNNISLDENSEKDNNSELMDKVTSSIFEKRTRITRPAAGESIPRKSVAVAELSSTERAVSLKSETVSYIGKSSVSEIPLFKPRARIMSRPLSPEQINDLLLESPPYTIHLEFNALPMNFVSMDEMPPGTEAKNRYPNVLPPPHSRVPLFLKYNLPTSDYINASFIRGYNMMSRAYIATQGPMYNTMEEFWRMIWEQRCEVILMLTELIEHGRHKCALYWPDKDVSANAIFGDLEVTPVEKEYKSCYILSRLKIKQRTDIENKEVREVIHFWFKQWPDYGIPETGIPIITLLLDSRTYARNSQSPVLVHCSSGIGRTGVFIAIDVGMHELEKKGRADLLKIISILRQDRGGMVQTKDQYFLIYKTLLAYSDFLKKAQQPD</sequence>
<feature type="binding site" evidence="11">
    <location>
        <position position="1894"/>
    </location>
    <ligand>
        <name>substrate</name>
    </ligand>
</feature>
<evidence type="ECO:0000256" key="6">
    <source>
        <dbReference type="ARBA" id="ARBA00022801"/>
    </source>
</evidence>
<feature type="domain" description="Tyrosine-protein phosphatase" evidence="14">
    <location>
        <begin position="1744"/>
        <end position="1985"/>
    </location>
</feature>
<feature type="domain" description="Tyrosine specific protein phosphatases" evidence="15">
    <location>
        <begin position="1899"/>
        <end position="1976"/>
    </location>
</feature>
<keyword evidence="8" id="KW-0472">Membrane</keyword>
<evidence type="ECO:0000256" key="12">
    <source>
        <dbReference type="SAM" id="MobiDB-lite"/>
    </source>
</evidence>
<evidence type="ECO:0000259" key="18">
    <source>
        <dbReference type="PROSITE" id="PS50853"/>
    </source>
</evidence>
<comment type="catalytic activity">
    <reaction evidence="9">
        <text>O-phospho-L-tyrosyl-[protein] + H2O = L-tyrosyl-[protein] + phosphate</text>
        <dbReference type="Rhea" id="RHEA:10684"/>
        <dbReference type="Rhea" id="RHEA-COMP:10136"/>
        <dbReference type="Rhea" id="RHEA-COMP:20101"/>
        <dbReference type="ChEBI" id="CHEBI:15377"/>
        <dbReference type="ChEBI" id="CHEBI:43474"/>
        <dbReference type="ChEBI" id="CHEBI:46858"/>
        <dbReference type="ChEBI" id="CHEBI:61978"/>
        <dbReference type="EC" id="3.1.3.48"/>
    </reaction>
</comment>
<dbReference type="InterPro" id="IPR036465">
    <property type="entry name" value="vWFA_dom_sf"/>
</dbReference>
<evidence type="ECO:0000313" key="22">
    <source>
        <dbReference type="Proteomes" id="UP001165289"/>
    </source>
</evidence>
<dbReference type="PROSITE" id="PS51233">
    <property type="entry name" value="VWFD"/>
    <property type="match status" value="1"/>
</dbReference>
<dbReference type="InterPro" id="IPR005533">
    <property type="entry name" value="AMOP_dom"/>
</dbReference>
<dbReference type="InterPro" id="IPR000387">
    <property type="entry name" value="Tyr_Pase_dom"/>
</dbReference>
<feature type="binding site" evidence="11">
    <location>
        <begin position="1926"/>
        <end position="1932"/>
    </location>
    <ligand>
        <name>substrate</name>
    </ligand>
</feature>
<dbReference type="PANTHER" id="PTHR46198">
    <property type="entry name" value="PROTEIN-TYROSINE-PHOSPHATASE"/>
    <property type="match status" value="1"/>
</dbReference>
<evidence type="ECO:0000259" key="20">
    <source>
        <dbReference type="PROSITE" id="PS51233"/>
    </source>
</evidence>
<comment type="caution">
    <text evidence="21">The sequence shown here is derived from an EMBL/GenBank/DDBJ whole genome shotgun (WGS) entry which is preliminary data.</text>
</comment>
<dbReference type="PROSITE" id="PS50234">
    <property type="entry name" value="VWFA"/>
    <property type="match status" value="1"/>
</dbReference>
<dbReference type="PRINTS" id="PR00700">
    <property type="entry name" value="PRTYPHPHTASE"/>
</dbReference>
<dbReference type="PANTHER" id="PTHR46198:SF4">
    <property type="entry name" value="PROTEIN-TYROSINE-PHOSPHATASE"/>
    <property type="match status" value="1"/>
</dbReference>
<feature type="domain" description="Ig-like" evidence="17">
    <location>
        <begin position="285"/>
        <end position="388"/>
    </location>
</feature>
<dbReference type="Pfam" id="PF00094">
    <property type="entry name" value="VWD"/>
    <property type="match status" value="1"/>
</dbReference>
<dbReference type="GO" id="GO:0019901">
    <property type="term" value="F:protein kinase binding"/>
    <property type="evidence" value="ECO:0007669"/>
    <property type="project" value="TreeGrafter"/>
</dbReference>
<evidence type="ECO:0000256" key="3">
    <source>
        <dbReference type="ARBA" id="ARBA00013064"/>
    </source>
</evidence>
<protein>
    <recommendedName>
        <fullName evidence="3">protein-tyrosine-phosphatase</fullName>
        <ecNumber evidence="3">3.1.3.48</ecNumber>
    </recommendedName>
</protein>
<dbReference type="InterPro" id="IPR016130">
    <property type="entry name" value="Tyr_Pase_AS"/>
</dbReference>
<feature type="chain" id="PRO_5043843480" description="protein-tyrosine-phosphatase" evidence="13">
    <location>
        <begin position="28"/>
        <end position="1996"/>
    </location>
</feature>
<dbReference type="Proteomes" id="UP001165289">
    <property type="component" value="Unassembled WGS sequence"/>
</dbReference>
<dbReference type="SMART" id="SM00723">
    <property type="entry name" value="AMOP"/>
    <property type="match status" value="1"/>
</dbReference>
<dbReference type="CDD" id="cd01450">
    <property type="entry name" value="vWFA_subfamily_ECM"/>
    <property type="match status" value="1"/>
</dbReference>
<dbReference type="PROSITE" id="PS50056">
    <property type="entry name" value="TYR_PHOSPHATASE_2"/>
    <property type="match status" value="1"/>
</dbReference>
<dbReference type="InterPro" id="IPR036179">
    <property type="entry name" value="Ig-like_dom_sf"/>
</dbReference>
<evidence type="ECO:0000256" key="1">
    <source>
        <dbReference type="ARBA" id="ARBA00004167"/>
    </source>
</evidence>
<evidence type="ECO:0000256" key="13">
    <source>
        <dbReference type="SAM" id="SignalP"/>
    </source>
</evidence>
<dbReference type="GO" id="GO:0005829">
    <property type="term" value="C:cytosol"/>
    <property type="evidence" value="ECO:0007669"/>
    <property type="project" value="TreeGrafter"/>
</dbReference>
<dbReference type="CDD" id="cd00063">
    <property type="entry name" value="FN3"/>
    <property type="match status" value="1"/>
</dbReference>
<dbReference type="InterPro" id="IPR003961">
    <property type="entry name" value="FN3_dom"/>
</dbReference>
<dbReference type="InterPro" id="IPR036116">
    <property type="entry name" value="FN3_sf"/>
</dbReference>
<dbReference type="InterPro" id="IPR002035">
    <property type="entry name" value="VWF_A"/>
</dbReference>
<evidence type="ECO:0000259" key="14">
    <source>
        <dbReference type="PROSITE" id="PS50055"/>
    </source>
</evidence>
<feature type="binding site" evidence="11">
    <location>
        <position position="1970"/>
    </location>
    <ligand>
        <name>substrate</name>
    </ligand>
</feature>
<dbReference type="Pfam" id="PF00092">
    <property type="entry name" value="VWA"/>
    <property type="match status" value="1"/>
</dbReference>
<feature type="domain" description="VWFD" evidence="20">
    <location>
        <begin position="860"/>
        <end position="1052"/>
    </location>
</feature>
<evidence type="ECO:0000256" key="10">
    <source>
        <dbReference type="PIRSR" id="PIRSR608356-50"/>
    </source>
</evidence>
<evidence type="ECO:0000313" key="21">
    <source>
        <dbReference type="EMBL" id="KAI6645959.1"/>
    </source>
</evidence>
<dbReference type="PROSITE" id="PS50856">
    <property type="entry name" value="AMOP"/>
    <property type="match status" value="1"/>
</dbReference>
<dbReference type="InterPro" id="IPR029021">
    <property type="entry name" value="Prot-tyrosine_phosphatase-like"/>
</dbReference>
<evidence type="ECO:0000256" key="4">
    <source>
        <dbReference type="ARBA" id="ARBA00022553"/>
    </source>
</evidence>
<feature type="active site" description="Phosphocysteine intermediate" evidence="10">
    <location>
        <position position="1926"/>
    </location>
</feature>
<feature type="domain" description="VWFA" evidence="16">
    <location>
        <begin position="1269"/>
        <end position="1444"/>
    </location>
</feature>
<dbReference type="PROSITE" id="PS50835">
    <property type="entry name" value="IG_LIKE"/>
    <property type="match status" value="3"/>
</dbReference>
<dbReference type="Gene3D" id="2.60.40.10">
    <property type="entry name" value="Immunoglobulins"/>
    <property type="match status" value="3"/>
</dbReference>
<proteinExistence type="predicted"/>
<dbReference type="GO" id="GO:0004725">
    <property type="term" value="F:protein tyrosine phosphatase activity"/>
    <property type="evidence" value="ECO:0007669"/>
    <property type="project" value="UniProtKB-EC"/>
</dbReference>
<dbReference type="SUPFAM" id="SSF53300">
    <property type="entry name" value="vWA-like"/>
    <property type="match status" value="1"/>
</dbReference>
<dbReference type="InterPro" id="IPR003595">
    <property type="entry name" value="Tyr_Pase_cat"/>
</dbReference>
<evidence type="ECO:0000259" key="16">
    <source>
        <dbReference type="PROSITE" id="PS50234"/>
    </source>
</evidence>
<dbReference type="GO" id="GO:0030054">
    <property type="term" value="C:cell junction"/>
    <property type="evidence" value="ECO:0007669"/>
    <property type="project" value="TreeGrafter"/>
</dbReference>
<keyword evidence="7" id="KW-0904">Protein phosphatase</keyword>
<dbReference type="Pfam" id="PF06119">
    <property type="entry name" value="NIDO"/>
    <property type="match status" value="1"/>
</dbReference>
<accession>A0AAV7JB57</accession>
<dbReference type="CDD" id="cd00047">
    <property type="entry name" value="PTPc"/>
    <property type="match status" value="1"/>
</dbReference>
<gene>
    <name evidence="21" type="ORF">LOD99_13214</name>
</gene>
<dbReference type="EC" id="3.1.3.48" evidence="3"/>
<feature type="domain" description="Ig-like" evidence="17">
    <location>
        <begin position="88"/>
        <end position="167"/>
    </location>
</feature>
<keyword evidence="5 13" id="KW-0732">Signal</keyword>
<evidence type="ECO:0000256" key="11">
    <source>
        <dbReference type="PIRSR" id="PIRSR608356-51"/>
    </source>
</evidence>
<feature type="signal peptide" evidence="13">
    <location>
        <begin position="1"/>
        <end position="27"/>
    </location>
</feature>
<dbReference type="InterPro" id="IPR013783">
    <property type="entry name" value="Ig-like_fold"/>
</dbReference>
<evidence type="ECO:0000256" key="7">
    <source>
        <dbReference type="ARBA" id="ARBA00022912"/>
    </source>
</evidence>
<dbReference type="InterPro" id="IPR001846">
    <property type="entry name" value="VWF_type-D"/>
</dbReference>
<dbReference type="GO" id="GO:0005576">
    <property type="term" value="C:extracellular region"/>
    <property type="evidence" value="ECO:0007669"/>
    <property type="project" value="UniProtKB-SubCell"/>
</dbReference>
<evidence type="ECO:0000259" key="19">
    <source>
        <dbReference type="PROSITE" id="PS50856"/>
    </source>
</evidence>
<evidence type="ECO:0000256" key="2">
    <source>
        <dbReference type="ARBA" id="ARBA00004239"/>
    </source>
</evidence>
<evidence type="ECO:0000256" key="5">
    <source>
        <dbReference type="ARBA" id="ARBA00022729"/>
    </source>
</evidence>
<dbReference type="SMART" id="SM00327">
    <property type="entry name" value="VWA"/>
    <property type="match status" value="1"/>
</dbReference>
<keyword evidence="4" id="KW-0597">Phosphoprotein</keyword>
<evidence type="ECO:0000256" key="9">
    <source>
        <dbReference type="ARBA" id="ARBA00051722"/>
    </source>
</evidence>
<evidence type="ECO:0000259" key="17">
    <source>
        <dbReference type="PROSITE" id="PS50835"/>
    </source>
</evidence>
<dbReference type="Gene3D" id="3.40.50.410">
    <property type="entry name" value="von Willebrand factor, type A domain"/>
    <property type="match status" value="1"/>
</dbReference>
<evidence type="ECO:0000259" key="15">
    <source>
        <dbReference type="PROSITE" id="PS50056"/>
    </source>
</evidence>
<dbReference type="GO" id="GO:0005886">
    <property type="term" value="C:plasma membrane"/>
    <property type="evidence" value="ECO:0007669"/>
    <property type="project" value="TreeGrafter"/>
</dbReference>
<dbReference type="CDD" id="cd00096">
    <property type="entry name" value="Ig"/>
    <property type="match status" value="1"/>
</dbReference>
<dbReference type="InterPro" id="IPR008356">
    <property type="entry name" value="Tyr_Pase_KIM-con"/>
</dbReference>
<comment type="subcellular location">
    <subcellularLocation>
        <location evidence="1">Membrane</location>
        <topology evidence="1">Single-pass membrane protein</topology>
    </subcellularLocation>
    <subcellularLocation>
        <location evidence="2">Secreted</location>
        <location evidence="2">Extracellular space</location>
    </subcellularLocation>
</comment>
<dbReference type="GO" id="GO:0007160">
    <property type="term" value="P:cell-matrix adhesion"/>
    <property type="evidence" value="ECO:0007669"/>
    <property type="project" value="InterPro"/>
</dbReference>
<dbReference type="PROSITE" id="PS00383">
    <property type="entry name" value="TYR_PHOSPHATASE_1"/>
    <property type="match status" value="1"/>
</dbReference>
<dbReference type="Gene3D" id="3.90.190.10">
    <property type="entry name" value="Protein tyrosine phosphatase superfamily"/>
    <property type="match status" value="1"/>
</dbReference>
<keyword evidence="6" id="KW-0378">Hydrolase</keyword>
<keyword evidence="22" id="KW-1185">Reference proteome</keyword>
<feature type="domain" description="Ig-like" evidence="17">
    <location>
        <begin position="169"/>
        <end position="269"/>
    </location>
</feature>
<dbReference type="SMART" id="SM00539">
    <property type="entry name" value="NIDO"/>
    <property type="match status" value="1"/>
</dbReference>
<name>A0AAV7JB57_9METZ</name>
<dbReference type="SUPFAM" id="SSF49265">
    <property type="entry name" value="Fibronectin type III"/>
    <property type="match status" value="1"/>
</dbReference>
<feature type="domain" description="Fibronectin type-III" evidence="18">
    <location>
        <begin position="399"/>
        <end position="498"/>
    </location>
</feature>
<organism evidence="21 22">
    <name type="scientific">Oopsacas minuta</name>
    <dbReference type="NCBI Taxonomy" id="111878"/>
    <lineage>
        <taxon>Eukaryota</taxon>
        <taxon>Metazoa</taxon>
        <taxon>Porifera</taxon>
        <taxon>Hexactinellida</taxon>
        <taxon>Hexasterophora</taxon>
        <taxon>Lyssacinosida</taxon>
        <taxon>Leucopsacidae</taxon>
        <taxon>Oopsacas</taxon>
    </lineage>
</organism>
<feature type="region of interest" description="Disordered" evidence="12">
    <location>
        <begin position="1455"/>
        <end position="1475"/>
    </location>
</feature>
<reference evidence="21 22" key="1">
    <citation type="journal article" date="2023" name="BMC Biol.">
        <title>The compact genome of the sponge Oopsacas minuta (Hexactinellida) is lacking key metazoan core genes.</title>
        <authorList>
            <person name="Santini S."/>
            <person name="Schenkelaars Q."/>
            <person name="Jourda C."/>
            <person name="Duchesne M."/>
            <person name="Belahbib H."/>
            <person name="Rocher C."/>
            <person name="Selva M."/>
            <person name="Riesgo A."/>
            <person name="Vervoort M."/>
            <person name="Leys S.P."/>
            <person name="Kodjabachian L."/>
            <person name="Le Bivic A."/>
            <person name="Borchiellini C."/>
            <person name="Claverie J.M."/>
            <person name="Renard E."/>
        </authorList>
    </citation>
    <scope>NUCLEOTIDE SEQUENCE [LARGE SCALE GENOMIC DNA]</scope>
    <source>
        <strain evidence="21">SPO-2</strain>
    </source>
</reference>
<dbReference type="GO" id="GO:0007165">
    <property type="term" value="P:signal transduction"/>
    <property type="evidence" value="ECO:0007669"/>
    <property type="project" value="TreeGrafter"/>
</dbReference>
<dbReference type="PROSITE" id="PS50853">
    <property type="entry name" value="FN3"/>
    <property type="match status" value="1"/>
</dbReference>
<dbReference type="EMBL" id="JAKMXF010000365">
    <property type="protein sequence ID" value="KAI6645959.1"/>
    <property type="molecule type" value="Genomic_DNA"/>
</dbReference>
<dbReference type="Pfam" id="PF00102">
    <property type="entry name" value="Y_phosphatase"/>
    <property type="match status" value="1"/>
</dbReference>
<dbReference type="SUPFAM" id="SSF52799">
    <property type="entry name" value="(Phosphotyrosine protein) phosphatases II"/>
    <property type="match status" value="1"/>
</dbReference>
<dbReference type="InterPro" id="IPR003886">
    <property type="entry name" value="NIDO_dom"/>
</dbReference>
<feature type="domain" description="AMOP" evidence="19">
    <location>
        <begin position="727"/>
        <end position="848"/>
    </location>
</feature>
<dbReference type="PROSITE" id="PS50055">
    <property type="entry name" value="TYR_PHOSPHATASE_PTP"/>
    <property type="match status" value="1"/>
</dbReference>
<dbReference type="SUPFAM" id="SSF48726">
    <property type="entry name" value="Immunoglobulin"/>
    <property type="match status" value="1"/>
</dbReference>
<dbReference type="InterPro" id="IPR007110">
    <property type="entry name" value="Ig-like_dom"/>
</dbReference>
<evidence type="ECO:0000256" key="8">
    <source>
        <dbReference type="ARBA" id="ARBA00023136"/>
    </source>
</evidence>
<dbReference type="SMART" id="SM00194">
    <property type="entry name" value="PTPc"/>
    <property type="match status" value="1"/>
</dbReference>